<dbReference type="GeneID" id="116290719"/>
<dbReference type="InParanoid" id="A0A6P8HM17"/>
<keyword evidence="1" id="KW-1185">Reference proteome</keyword>
<reference evidence="2" key="1">
    <citation type="submission" date="2025-08" db="UniProtKB">
        <authorList>
            <consortium name="RefSeq"/>
        </authorList>
    </citation>
    <scope>IDENTIFICATION</scope>
    <source>
        <tissue evidence="2">Tentacle</tissue>
    </source>
</reference>
<accession>A0A6P8HM17</accession>
<dbReference type="GO" id="GO:0004748">
    <property type="term" value="F:ribonucleoside-diphosphate reductase activity, thioredoxin disulfide as acceptor"/>
    <property type="evidence" value="ECO:0007669"/>
    <property type="project" value="TreeGrafter"/>
</dbReference>
<dbReference type="GO" id="GO:0005829">
    <property type="term" value="C:cytosol"/>
    <property type="evidence" value="ECO:0007669"/>
    <property type="project" value="TreeGrafter"/>
</dbReference>
<dbReference type="PANTHER" id="PTHR23409:SF21">
    <property type="entry name" value="CAPSID PROTEIN"/>
    <property type="match status" value="1"/>
</dbReference>
<organism evidence="1 2">
    <name type="scientific">Actinia tenebrosa</name>
    <name type="common">Australian red waratah sea anemone</name>
    <dbReference type="NCBI Taxonomy" id="6105"/>
    <lineage>
        <taxon>Eukaryota</taxon>
        <taxon>Metazoa</taxon>
        <taxon>Cnidaria</taxon>
        <taxon>Anthozoa</taxon>
        <taxon>Hexacorallia</taxon>
        <taxon>Actiniaria</taxon>
        <taxon>Actiniidae</taxon>
        <taxon>Actinia</taxon>
    </lineage>
</organism>
<sequence>MAFVHSHSTPCTKSELDLFTVPPTQVVIDKSQWIEYQPLSTISSSAPIEFQITGSENYLDLAKTMLFIKVKVTKANNSNLTTDEKVGPVNNFLQSLFKQVDVFLNGIQVTQSTGTYSYKSMLETLLNYGSSAKKSHLTAGLYYKDTAGEMDETDPTSAGVNAGLKTRYSFTEKSYIVDLWGPLHCDMLFSDRLLLNHVDVTMKLNPNTPAFALMSGEANPNYKIAIQSANLKVRAVKVSPVLQLQHLNELKKGVNAIYPVRRTDCKTYTIPIGNPSIHKGDLFNGLVPKRVVFAMVDSDAFNGSFTKNPYNFKLYGATTISLTIDGEQIPFKPITLKLARASEMNFIEAYQTLFSGSGRLFSDSGIDIAREDYNKGYGILAFDLTPDLCGSSTHLNQKQKGNVSLEIQFSTGLPNAVNLIVYGEFESTVEIDFSRHVTFDYSA</sequence>
<dbReference type="InterPro" id="IPR000358">
    <property type="entry name" value="RNR_small_fam"/>
</dbReference>
<dbReference type="PANTHER" id="PTHR23409">
    <property type="entry name" value="RIBONUCLEOSIDE-DIPHOSPHATE REDUCTASE SMALL CHAIN"/>
    <property type="match status" value="1"/>
</dbReference>
<dbReference type="AlphaFoldDB" id="A0A6P8HM17"/>
<evidence type="ECO:0000313" key="1">
    <source>
        <dbReference type="Proteomes" id="UP000515163"/>
    </source>
</evidence>
<dbReference type="RefSeq" id="XP_031553680.1">
    <property type="nucleotide sequence ID" value="XM_031697820.1"/>
</dbReference>
<protein>
    <submittedName>
        <fullName evidence="2">Uncharacterized protein F54H12.2-like</fullName>
    </submittedName>
</protein>
<name>A0A6P8HM17_ACTTE</name>
<dbReference type="GO" id="GO:0009263">
    <property type="term" value="P:deoxyribonucleotide biosynthetic process"/>
    <property type="evidence" value="ECO:0007669"/>
    <property type="project" value="InterPro"/>
</dbReference>
<evidence type="ECO:0000313" key="2">
    <source>
        <dbReference type="RefSeq" id="XP_031553680.1"/>
    </source>
</evidence>
<dbReference type="KEGG" id="aten:116290719"/>
<dbReference type="Proteomes" id="UP000515163">
    <property type="component" value="Unplaced"/>
</dbReference>
<dbReference type="OrthoDB" id="5975932at2759"/>
<gene>
    <name evidence="2" type="primary">LOC116290719</name>
</gene>
<proteinExistence type="predicted"/>